<dbReference type="AlphaFoldDB" id="C4J4H3"/>
<reference evidence="2" key="2">
    <citation type="submission" date="2012-06" db="EMBL/GenBank/DDBJ databases">
        <authorList>
            <person name="Yu Y."/>
            <person name="Currie J."/>
            <person name="Lomeli R."/>
            <person name="Angelova A."/>
            <person name="Collura K."/>
            <person name="Wissotski M."/>
            <person name="Campos D."/>
            <person name="Kudrna D."/>
            <person name="Golser W."/>
            <person name="Ashely E."/>
            <person name="Descour A."/>
            <person name="Fernandes J."/>
            <person name="Soderlund C."/>
            <person name="Walbot V."/>
        </authorList>
    </citation>
    <scope>NUCLEOTIDE SEQUENCE</scope>
    <source>
        <strain evidence="2">B73</strain>
    </source>
</reference>
<reference evidence="2" key="1">
    <citation type="journal article" date="2009" name="PLoS Genet.">
        <title>Sequencing, mapping, and analysis of 27,455 maize full-length cDNAs.</title>
        <authorList>
            <person name="Soderlund C."/>
            <person name="Descour A."/>
            <person name="Kudrna D."/>
            <person name="Bomhoff M."/>
            <person name="Boyd L."/>
            <person name="Currie J."/>
            <person name="Angelova A."/>
            <person name="Collura K."/>
            <person name="Wissotski M."/>
            <person name="Ashley E."/>
            <person name="Morrow D."/>
            <person name="Fernandes J."/>
            <person name="Walbot V."/>
            <person name="Yu Y."/>
        </authorList>
    </citation>
    <scope>NUCLEOTIDE SEQUENCE</scope>
    <source>
        <strain evidence="2">B73</strain>
    </source>
</reference>
<organism evidence="2">
    <name type="scientific">Zea mays</name>
    <name type="common">Maize</name>
    <dbReference type="NCBI Taxonomy" id="4577"/>
    <lineage>
        <taxon>Eukaryota</taxon>
        <taxon>Viridiplantae</taxon>
        <taxon>Streptophyta</taxon>
        <taxon>Embryophyta</taxon>
        <taxon>Tracheophyta</taxon>
        <taxon>Spermatophyta</taxon>
        <taxon>Magnoliopsida</taxon>
        <taxon>Liliopsida</taxon>
        <taxon>Poales</taxon>
        <taxon>Poaceae</taxon>
        <taxon>PACMAD clade</taxon>
        <taxon>Panicoideae</taxon>
        <taxon>Andropogonodae</taxon>
        <taxon>Andropogoneae</taxon>
        <taxon>Tripsacinae</taxon>
        <taxon>Zea</taxon>
    </lineage>
</organism>
<evidence type="ECO:0000313" key="2">
    <source>
        <dbReference type="EMBL" id="ACR36073.1"/>
    </source>
</evidence>
<dbReference type="EMBL" id="BT085720">
    <property type="protein sequence ID" value="ACR36073.1"/>
    <property type="molecule type" value="mRNA"/>
</dbReference>
<evidence type="ECO:0000256" key="1">
    <source>
        <dbReference type="SAM" id="MobiDB-lite"/>
    </source>
</evidence>
<accession>C4J4H3</accession>
<name>C4J4H3_MAIZE</name>
<protein>
    <submittedName>
        <fullName evidence="2">Uncharacterized protein</fullName>
    </submittedName>
</protein>
<feature type="region of interest" description="Disordered" evidence="1">
    <location>
        <begin position="49"/>
        <end position="71"/>
    </location>
</feature>
<sequence length="261" mass="28247">MACSKPLSFLAEAAALIDIRCPLLPGRVPGRNMPGRHHRRRLPHRRIVVGHPGGWRPARGASPDDAGPRRREAEGAAGLLLGLLAGHDVDEEIEDVGARDGRGDVVALQGAALVLLGVEPGADSELEDEELAGLGEQHGRLGGDHAHVLVGLHDLLDPGQRQLVVLEVRRGRALRLLALVRPERLQLGLLLLEQVVVRHGWEAGRARHARHRGSSGGRGLACGVGQRLVVHGFGLRCWWWVSSSHYRCFFSPGRGCSLRPN</sequence>
<proteinExistence type="evidence at transcript level"/>